<name>A0A645D3P8_9ZZZZ</name>
<dbReference type="SUPFAM" id="SSF52954">
    <property type="entry name" value="Class II aaRS ABD-related"/>
    <property type="match status" value="1"/>
</dbReference>
<organism evidence="7">
    <name type="scientific">bioreactor metagenome</name>
    <dbReference type="NCBI Taxonomy" id="1076179"/>
    <lineage>
        <taxon>unclassified sequences</taxon>
        <taxon>metagenomes</taxon>
        <taxon>ecological metagenomes</taxon>
    </lineage>
</organism>
<dbReference type="PANTHER" id="PTHR43707:SF1">
    <property type="entry name" value="HISTIDINE--TRNA LIGASE, MITOCHONDRIAL-RELATED"/>
    <property type="match status" value="1"/>
</dbReference>
<dbReference type="EC" id="6.1.1.21" evidence="2"/>
<dbReference type="SUPFAM" id="SSF55681">
    <property type="entry name" value="Class II aaRS and biotin synthetases"/>
    <property type="match status" value="1"/>
</dbReference>
<accession>A0A645D3P8</accession>
<evidence type="ECO:0000259" key="6">
    <source>
        <dbReference type="PROSITE" id="PS50862"/>
    </source>
</evidence>
<evidence type="ECO:0000256" key="2">
    <source>
        <dbReference type="ARBA" id="ARBA00012815"/>
    </source>
</evidence>
<dbReference type="PROSITE" id="PS50862">
    <property type="entry name" value="AA_TRNA_LIGASE_II"/>
    <property type="match status" value="1"/>
</dbReference>
<dbReference type="Gene3D" id="3.30.930.10">
    <property type="entry name" value="Bira Bifunctional Protein, Domain 2"/>
    <property type="match status" value="1"/>
</dbReference>
<dbReference type="HAMAP" id="MF_00127">
    <property type="entry name" value="His_tRNA_synth"/>
    <property type="match status" value="1"/>
</dbReference>
<comment type="similarity">
    <text evidence="1">Belongs to the class-II aminoacyl-tRNA synthetase family.</text>
</comment>
<keyword evidence="3" id="KW-0547">Nucleotide-binding</keyword>
<gene>
    <name evidence="7" type="primary">hisS_49</name>
    <name evidence="7" type="ORF">SDC9_130994</name>
</gene>
<dbReference type="GO" id="GO:0005737">
    <property type="term" value="C:cytoplasm"/>
    <property type="evidence" value="ECO:0007669"/>
    <property type="project" value="InterPro"/>
</dbReference>
<protein>
    <recommendedName>
        <fullName evidence="2">histidine--tRNA ligase</fullName>
        <ecNumber evidence="2">6.1.1.21</ecNumber>
    </recommendedName>
    <alternativeName>
        <fullName evidence="4">Histidyl-tRNA synthetase</fullName>
    </alternativeName>
</protein>
<evidence type="ECO:0000256" key="1">
    <source>
        <dbReference type="ARBA" id="ARBA00008226"/>
    </source>
</evidence>
<comment type="caution">
    <text evidence="7">The sequence shown here is derived from an EMBL/GenBank/DDBJ whole genome shotgun (WGS) entry which is preliminary data.</text>
</comment>
<dbReference type="PIRSF" id="PIRSF001549">
    <property type="entry name" value="His-tRNA_synth"/>
    <property type="match status" value="1"/>
</dbReference>
<dbReference type="InterPro" id="IPR004516">
    <property type="entry name" value="HisRS/HisZ"/>
</dbReference>
<dbReference type="InterPro" id="IPR004154">
    <property type="entry name" value="Anticodon-bd"/>
</dbReference>
<dbReference type="InterPro" id="IPR015807">
    <property type="entry name" value="His-tRNA-ligase"/>
</dbReference>
<dbReference type="GO" id="GO:0006427">
    <property type="term" value="P:histidyl-tRNA aminoacylation"/>
    <property type="evidence" value="ECO:0007669"/>
    <property type="project" value="InterPro"/>
</dbReference>
<sequence>MARFAYRNMRTPIVEPTALFVRGLGEVTDIVEKEMYSFEDKLNGEQLTLRPEATAGVVRAVVEHTMLYEGGKRLYYMGPMFRHERPQRGRYRQFHQIGAEALGFPGAEVDAELILLANSLWQEIGLQNVELQLNSLGQPEERKAHRAALIAYLEKNVDQLDDDARRRLYSNPLRILDTKNPAMQDLVNAAPRLFDYLGEASLKHFETVKTILDANGVKWTLNPRLVRGMDYYNLTVFEFVTTQLGSQGTICGGGRYDYLIEQIGGKPAPAVGWALGVERVLELLKEQGSEVPALVPDAYAVVPEAAALPTVIATLQKLRAAGVSVQMHTSTTAGEGMGSMKSQFKKADASGARFALIFGGDELAHGAVTVKSLRDGDGQQVEQQLANVDEWAATLHISG</sequence>
<dbReference type="Pfam" id="PF03129">
    <property type="entry name" value="HGTP_anticodon"/>
    <property type="match status" value="1"/>
</dbReference>
<feature type="domain" description="Aminoacyl-transfer RNA synthetases class-II family profile" evidence="6">
    <location>
        <begin position="1"/>
        <end position="296"/>
    </location>
</feature>
<evidence type="ECO:0000256" key="5">
    <source>
        <dbReference type="ARBA" id="ARBA00047639"/>
    </source>
</evidence>
<keyword evidence="7" id="KW-0436">Ligase</keyword>
<dbReference type="CDD" id="cd00773">
    <property type="entry name" value="HisRS-like_core"/>
    <property type="match status" value="1"/>
</dbReference>
<evidence type="ECO:0000256" key="4">
    <source>
        <dbReference type="ARBA" id="ARBA00030619"/>
    </source>
</evidence>
<dbReference type="InterPro" id="IPR041715">
    <property type="entry name" value="HisRS-like_core"/>
</dbReference>
<dbReference type="PANTHER" id="PTHR43707">
    <property type="entry name" value="HISTIDYL-TRNA SYNTHETASE"/>
    <property type="match status" value="1"/>
</dbReference>
<dbReference type="GO" id="GO:0005524">
    <property type="term" value="F:ATP binding"/>
    <property type="evidence" value="ECO:0007669"/>
    <property type="project" value="InterPro"/>
</dbReference>
<evidence type="ECO:0000256" key="3">
    <source>
        <dbReference type="ARBA" id="ARBA00022741"/>
    </source>
</evidence>
<dbReference type="InterPro" id="IPR045864">
    <property type="entry name" value="aa-tRNA-synth_II/BPL/LPL"/>
</dbReference>
<dbReference type="Gene3D" id="3.40.50.800">
    <property type="entry name" value="Anticodon-binding domain"/>
    <property type="match status" value="1"/>
</dbReference>
<dbReference type="InterPro" id="IPR036621">
    <property type="entry name" value="Anticodon-bd_dom_sf"/>
</dbReference>
<dbReference type="AlphaFoldDB" id="A0A645D3P8"/>
<dbReference type="InterPro" id="IPR006195">
    <property type="entry name" value="aa-tRNA-synth_II"/>
</dbReference>
<dbReference type="GO" id="GO:0004821">
    <property type="term" value="F:histidine-tRNA ligase activity"/>
    <property type="evidence" value="ECO:0007669"/>
    <property type="project" value="UniProtKB-EC"/>
</dbReference>
<comment type="catalytic activity">
    <reaction evidence="5">
        <text>tRNA(His) + L-histidine + ATP = L-histidyl-tRNA(His) + AMP + diphosphate + H(+)</text>
        <dbReference type="Rhea" id="RHEA:17313"/>
        <dbReference type="Rhea" id="RHEA-COMP:9665"/>
        <dbReference type="Rhea" id="RHEA-COMP:9689"/>
        <dbReference type="ChEBI" id="CHEBI:15378"/>
        <dbReference type="ChEBI" id="CHEBI:30616"/>
        <dbReference type="ChEBI" id="CHEBI:33019"/>
        <dbReference type="ChEBI" id="CHEBI:57595"/>
        <dbReference type="ChEBI" id="CHEBI:78442"/>
        <dbReference type="ChEBI" id="CHEBI:78527"/>
        <dbReference type="ChEBI" id="CHEBI:456215"/>
        <dbReference type="EC" id="6.1.1.21"/>
    </reaction>
</comment>
<dbReference type="EMBL" id="VSSQ01032612">
    <property type="protein sequence ID" value="MPM83924.1"/>
    <property type="molecule type" value="Genomic_DNA"/>
</dbReference>
<reference evidence="7" key="1">
    <citation type="submission" date="2019-08" db="EMBL/GenBank/DDBJ databases">
        <authorList>
            <person name="Kucharzyk K."/>
            <person name="Murdoch R.W."/>
            <person name="Higgins S."/>
            <person name="Loffler F."/>
        </authorList>
    </citation>
    <scope>NUCLEOTIDE SEQUENCE</scope>
</reference>
<proteinExistence type="inferred from homology"/>
<dbReference type="Pfam" id="PF13393">
    <property type="entry name" value="tRNA-synt_His"/>
    <property type="match status" value="1"/>
</dbReference>
<evidence type="ECO:0000313" key="7">
    <source>
        <dbReference type="EMBL" id="MPM83924.1"/>
    </source>
</evidence>
<dbReference type="NCBIfam" id="TIGR00442">
    <property type="entry name" value="hisS"/>
    <property type="match status" value="1"/>
</dbReference>